<dbReference type="SUPFAM" id="SSF53098">
    <property type="entry name" value="Ribonuclease H-like"/>
    <property type="match status" value="1"/>
</dbReference>
<name>A0A8S3U8I0_MYTED</name>
<proteinExistence type="predicted"/>
<dbReference type="SUPFAM" id="SSF140996">
    <property type="entry name" value="Hermes dimerisation domain"/>
    <property type="match status" value="1"/>
</dbReference>
<organism evidence="6 7">
    <name type="scientific">Mytilus edulis</name>
    <name type="common">Blue mussel</name>
    <dbReference type="NCBI Taxonomy" id="6550"/>
    <lineage>
        <taxon>Eukaryota</taxon>
        <taxon>Metazoa</taxon>
        <taxon>Spiralia</taxon>
        <taxon>Lophotrochozoa</taxon>
        <taxon>Mollusca</taxon>
        <taxon>Bivalvia</taxon>
        <taxon>Autobranchia</taxon>
        <taxon>Pteriomorphia</taxon>
        <taxon>Mytilida</taxon>
        <taxon>Mytiloidea</taxon>
        <taxon>Mytilidae</taxon>
        <taxon>Mytilinae</taxon>
        <taxon>Mytilus</taxon>
    </lineage>
</organism>
<dbReference type="Proteomes" id="UP000683360">
    <property type="component" value="Unassembled WGS sequence"/>
</dbReference>
<evidence type="ECO:0000256" key="5">
    <source>
        <dbReference type="ARBA" id="ARBA00023242"/>
    </source>
</evidence>
<comment type="subcellular location">
    <subcellularLocation>
        <location evidence="1">Nucleus</location>
    </subcellularLocation>
</comment>
<dbReference type="InterPro" id="IPR012337">
    <property type="entry name" value="RNaseH-like_sf"/>
</dbReference>
<keyword evidence="4" id="KW-0862">Zinc</keyword>
<dbReference type="EMBL" id="CAJPWZ010002493">
    <property type="protein sequence ID" value="CAG2238821.1"/>
    <property type="molecule type" value="Genomic_DNA"/>
</dbReference>
<keyword evidence="7" id="KW-1185">Reference proteome</keyword>
<dbReference type="GO" id="GO:0005634">
    <property type="term" value="C:nucleus"/>
    <property type="evidence" value="ECO:0007669"/>
    <property type="project" value="UniProtKB-SubCell"/>
</dbReference>
<accession>A0A8S3U8I0</accession>
<keyword evidence="3" id="KW-0863">Zinc-finger</keyword>
<gene>
    <name evidence="6" type="ORF">MEDL_51247</name>
</gene>
<evidence type="ECO:0000256" key="3">
    <source>
        <dbReference type="ARBA" id="ARBA00022771"/>
    </source>
</evidence>
<evidence type="ECO:0000256" key="4">
    <source>
        <dbReference type="ARBA" id="ARBA00022833"/>
    </source>
</evidence>
<dbReference type="PANTHER" id="PTHR46481:SF10">
    <property type="entry name" value="ZINC FINGER BED DOMAIN-CONTAINING PROTEIN 39"/>
    <property type="match status" value="1"/>
</dbReference>
<evidence type="ECO:0000313" key="6">
    <source>
        <dbReference type="EMBL" id="CAG2238821.1"/>
    </source>
</evidence>
<dbReference type="GO" id="GO:0008270">
    <property type="term" value="F:zinc ion binding"/>
    <property type="evidence" value="ECO:0007669"/>
    <property type="project" value="UniProtKB-KW"/>
</dbReference>
<dbReference type="AlphaFoldDB" id="A0A8S3U8I0"/>
<dbReference type="PANTHER" id="PTHR46481">
    <property type="entry name" value="ZINC FINGER BED DOMAIN-CONTAINING PROTEIN 4"/>
    <property type="match status" value="1"/>
</dbReference>
<reference evidence="6" key="1">
    <citation type="submission" date="2021-03" db="EMBL/GenBank/DDBJ databases">
        <authorList>
            <person name="Bekaert M."/>
        </authorList>
    </citation>
    <scope>NUCLEOTIDE SEQUENCE</scope>
</reference>
<dbReference type="InterPro" id="IPR052035">
    <property type="entry name" value="ZnF_BED_domain_contain"/>
</dbReference>
<evidence type="ECO:0000256" key="1">
    <source>
        <dbReference type="ARBA" id="ARBA00004123"/>
    </source>
</evidence>
<keyword evidence="2" id="KW-0479">Metal-binding</keyword>
<keyword evidence="5" id="KW-0539">Nucleus</keyword>
<sequence>MRSFRWITNKNINLTTKESGQEPRTKLPAAPKTPIFVPDTGDLLPLSIVESEEFKNLMEKADTKYQVPSRKHLSSKLLHEKSVEIKNNLVNTLKRAESVCLTIDLWSSRQMRGFLGITGHFILDWAMKSVMICCKRFKGRHTAESIRSEYEEVVTSFEIGFKIAAIVSDNASNMVKALYDTIQKCIY</sequence>
<evidence type="ECO:0000313" key="7">
    <source>
        <dbReference type="Proteomes" id="UP000683360"/>
    </source>
</evidence>
<comment type="caution">
    <text evidence="6">The sequence shown here is derived from an EMBL/GenBank/DDBJ whole genome shotgun (WGS) entry which is preliminary data.</text>
</comment>
<dbReference type="OrthoDB" id="10046233at2759"/>
<protein>
    <submittedName>
        <fullName evidence="6">Uncharacterized protein</fullName>
    </submittedName>
</protein>
<evidence type="ECO:0000256" key="2">
    <source>
        <dbReference type="ARBA" id="ARBA00022723"/>
    </source>
</evidence>